<dbReference type="GO" id="GO:0005829">
    <property type="term" value="C:cytosol"/>
    <property type="evidence" value="ECO:0007669"/>
    <property type="project" value="TreeGrafter"/>
</dbReference>
<evidence type="ECO:0000313" key="2">
    <source>
        <dbReference type="EMBL" id="VAX40771.1"/>
    </source>
</evidence>
<dbReference type="PANTHER" id="PTHR30344:SF1">
    <property type="entry name" value="6-PHOSPHOGLUCONOLACTONASE"/>
    <property type="match status" value="1"/>
</dbReference>
<dbReference type="Gene3D" id="2.130.10.10">
    <property type="entry name" value="YVTN repeat-like/Quinoprotein amine dehydrogenase"/>
    <property type="match status" value="1"/>
</dbReference>
<gene>
    <name evidence="2" type="ORF">MNBD_PLANCTO02-720</name>
</gene>
<accession>A0A3B1DPI7</accession>
<name>A0A3B1DPI7_9ZZZZ</name>
<reference evidence="2" key="1">
    <citation type="submission" date="2018-06" db="EMBL/GenBank/DDBJ databases">
        <authorList>
            <person name="Zhirakovskaya E."/>
        </authorList>
    </citation>
    <scope>NUCLEOTIDE SEQUENCE</scope>
</reference>
<dbReference type="EMBL" id="UOGL01000481">
    <property type="protein sequence ID" value="VAX40771.1"/>
    <property type="molecule type" value="Genomic_DNA"/>
</dbReference>
<dbReference type="InterPro" id="IPR015943">
    <property type="entry name" value="WD40/YVTN_repeat-like_dom_sf"/>
</dbReference>
<dbReference type="Pfam" id="PF10282">
    <property type="entry name" value="Lactonase"/>
    <property type="match status" value="2"/>
</dbReference>
<evidence type="ECO:0000256" key="1">
    <source>
        <dbReference type="ARBA" id="ARBA00005564"/>
    </source>
</evidence>
<dbReference type="AlphaFoldDB" id="A0A3B1DPI7"/>
<dbReference type="InterPro" id="IPR019405">
    <property type="entry name" value="Lactonase_7-beta_prop"/>
</dbReference>
<proteinExistence type="inferred from homology"/>
<dbReference type="InterPro" id="IPR011048">
    <property type="entry name" value="Haem_d1_sf"/>
</dbReference>
<dbReference type="GO" id="GO:0017057">
    <property type="term" value="F:6-phosphogluconolactonase activity"/>
    <property type="evidence" value="ECO:0007669"/>
    <property type="project" value="UniProtKB-EC"/>
</dbReference>
<dbReference type="SUPFAM" id="SSF51004">
    <property type="entry name" value="C-terminal (heme d1) domain of cytochrome cd1-nitrite reductase"/>
    <property type="match status" value="1"/>
</dbReference>
<sequence length="364" mass="40790">MKYILTLIFLFTITVTTQAASHALYISLGGENKIACYTIGKKNGKLTHFEDIKTDGSPGAMCYPSSSGLLFVALRKSKSVATFRVDHETGKLKWVATKKVGVNPVYLSTDNKLKYLFLASYSEGKIAKFPLNNKGELLDKGSQWFDTERTAHSIQLSPDNKYLFVPHTKPNVIYQFQFNKKTGKLTRNKKRKISAPQGAGPRHYKFSEDGDFVYTADELGSSASVYRLDKKTGELSHLQTLSTLPKNFKGKNTCAEVRVLSFLESRFLYVSNRGHDSIAVFSINQKTGKLTSLGQTPTERKPRSFNLLWFSNEHSESFLYAAGQSSGKLATYLIHLKTGKLKYLRTQKVGKSPSWVEVISLGEY</sequence>
<protein>
    <submittedName>
        <fullName evidence="2">6-phosphogluconolactonase</fullName>
        <ecNumber evidence="2">3.1.1.31</ecNumber>
    </submittedName>
</protein>
<comment type="similarity">
    <text evidence="1">Belongs to the cycloisomerase 2 family.</text>
</comment>
<dbReference type="PANTHER" id="PTHR30344">
    <property type="entry name" value="6-PHOSPHOGLUCONOLACTONASE-RELATED"/>
    <property type="match status" value="1"/>
</dbReference>
<organism evidence="2">
    <name type="scientific">hydrothermal vent metagenome</name>
    <dbReference type="NCBI Taxonomy" id="652676"/>
    <lineage>
        <taxon>unclassified sequences</taxon>
        <taxon>metagenomes</taxon>
        <taxon>ecological metagenomes</taxon>
    </lineage>
</organism>
<dbReference type="EC" id="3.1.1.31" evidence="2"/>
<keyword evidence="2" id="KW-0378">Hydrolase</keyword>
<dbReference type="InterPro" id="IPR050282">
    <property type="entry name" value="Cycloisomerase_2"/>
</dbReference>